<comment type="catalytic activity">
    <reaction evidence="4">
        <text>N(1)-(5-phospho-beta-D-ribosyl)glycinamide + (6R)-10-formyltetrahydrofolate = N(2)-formyl-N(1)-(5-phospho-beta-D-ribosyl)glycinamide + (6S)-5,6,7,8-tetrahydrofolate + H(+)</text>
        <dbReference type="Rhea" id="RHEA:15053"/>
        <dbReference type="ChEBI" id="CHEBI:15378"/>
        <dbReference type="ChEBI" id="CHEBI:57453"/>
        <dbReference type="ChEBI" id="CHEBI:143788"/>
        <dbReference type="ChEBI" id="CHEBI:147286"/>
        <dbReference type="ChEBI" id="CHEBI:195366"/>
        <dbReference type="EC" id="2.1.2.2"/>
    </reaction>
</comment>
<dbReference type="Gene3D" id="3.40.50.170">
    <property type="entry name" value="Formyl transferase, N-terminal domain"/>
    <property type="match status" value="1"/>
</dbReference>
<dbReference type="NCBIfam" id="TIGR00639">
    <property type="entry name" value="PurN"/>
    <property type="match status" value="1"/>
</dbReference>
<dbReference type="InterPro" id="IPR004607">
    <property type="entry name" value="GART"/>
</dbReference>
<comment type="pathway">
    <text evidence="1 4">Purine metabolism; IMP biosynthesis via de novo pathway; N(2)-formyl-N(1)-(5-phospho-D-ribosyl)glycinamide from N(1)-(5-phospho-D-ribosyl)glycinamide (10-formyl THF route): step 1/1.</text>
</comment>
<reference evidence="6 7" key="1">
    <citation type="submission" date="2024-02" db="EMBL/GenBank/DDBJ databases">
        <title>Genome and pathogenicity analysis of Helicobacter mastomyrinus isolated from mice.</title>
        <authorList>
            <person name="Zhu L."/>
        </authorList>
    </citation>
    <scope>NUCLEOTIDE SEQUENCE [LARGE SCALE GENOMIC DNA]</scope>
    <source>
        <strain evidence="6 7">Hm-17</strain>
    </source>
</reference>
<evidence type="ECO:0000313" key="6">
    <source>
        <dbReference type="EMBL" id="XAM17491.1"/>
    </source>
</evidence>
<feature type="binding site" evidence="4">
    <location>
        <position position="116"/>
    </location>
    <ligand>
        <name>(6R)-10-formyltetrahydrofolate</name>
        <dbReference type="ChEBI" id="CHEBI:195366"/>
    </ligand>
</feature>
<gene>
    <name evidence="4 6" type="primary">purN</name>
    <name evidence="6" type="ORF">V3I05_07320</name>
</gene>
<keyword evidence="3 4" id="KW-0658">Purine biosynthesis</keyword>
<protein>
    <recommendedName>
        <fullName evidence="4">Phosphoribosylglycinamide formyltransferase</fullName>
        <ecNumber evidence="4">2.1.2.2</ecNumber>
    </recommendedName>
    <alternativeName>
        <fullName evidence="4">5'-phosphoribosylglycinamide transformylase</fullName>
    </alternativeName>
    <alternativeName>
        <fullName evidence="4">GAR transformylase</fullName>
        <shortName evidence="4">GART</shortName>
    </alternativeName>
</protein>
<evidence type="ECO:0000259" key="5">
    <source>
        <dbReference type="Pfam" id="PF00551"/>
    </source>
</evidence>
<organism evidence="6 7">
    <name type="scientific">Helicobacter mastomyrinus</name>
    <dbReference type="NCBI Taxonomy" id="287948"/>
    <lineage>
        <taxon>Bacteria</taxon>
        <taxon>Pseudomonadati</taxon>
        <taxon>Campylobacterota</taxon>
        <taxon>Epsilonproteobacteria</taxon>
        <taxon>Campylobacterales</taxon>
        <taxon>Helicobacteraceae</taxon>
        <taxon>Helicobacter</taxon>
    </lineage>
</organism>
<dbReference type="EC" id="2.1.2.2" evidence="4"/>
<evidence type="ECO:0000256" key="3">
    <source>
        <dbReference type="ARBA" id="ARBA00022755"/>
    </source>
</evidence>
<sequence>MPKTLHCAILFSGNGSNMQNLIESLHHKRFYNASKKEVLIEISLTLCNNPNAYGITRAKQLHIPCEIISHRDFTSRQSFDEAMIALLKAHHIDYVFLAGFMRILTPLFTQSFQAINIHPSFLPAHKGAHAIRDSFNDETDYGGVSVHWVSEELDSGDIILQEKIAKHPQDSLADFESRIHACEYTLYPRAILYALGLSDSILPHKDI</sequence>
<dbReference type="PANTHER" id="PTHR43369">
    <property type="entry name" value="PHOSPHORIBOSYLGLYCINAMIDE FORMYLTRANSFERASE"/>
    <property type="match status" value="1"/>
</dbReference>
<dbReference type="InterPro" id="IPR036477">
    <property type="entry name" value="Formyl_transf_N_sf"/>
</dbReference>
<keyword evidence="2 4" id="KW-0808">Transferase</keyword>
<name>A0ABZ3F2Z0_9HELI</name>
<dbReference type="Pfam" id="PF00551">
    <property type="entry name" value="Formyl_trans_N"/>
    <property type="match status" value="1"/>
</dbReference>
<comment type="function">
    <text evidence="4">Catalyzes the transfer of a formyl group from 10-formyltetrahydrofolate to 5-phospho-ribosyl-glycinamide (GAR), producing 5-phospho-ribosyl-N-formylglycinamide (FGAR) and tetrahydrofolate.</text>
</comment>
<keyword evidence="7" id="KW-1185">Reference proteome</keyword>
<dbReference type="InterPro" id="IPR002376">
    <property type="entry name" value="Formyl_transf_N"/>
</dbReference>
<feature type="binding site" evidence="4">
    <location>
        <begin position="15"/>
        <end position="17"/>
    </location>
    <ligand>
        <name>N(1)-(5-phospho-beta-D-ribosyl)glycinamide</name>
        <dbReference type="ChEBI" id="CHEBI:143788"/>
    </ligand>
</feature>
<evidence type="ECO:0000313" key="7">
    <source>
        <dbReference type="Proteomes" id="UP001434737"/>
    </source>
</evidence>
<dbReference type="RefSeq" id="WP_295701667.1">
    <property type="nucleotide sequence ID" value="NZ_CP145316.1"/>
</dbReference>
<dbReference type="HAMAP" id="MF_01930">
    <property type="entry name" value="PurN"/>
    <property type="match status" value="1"/>
</dbReference>
<feature type="binding site" evidence="4">
    <location>
        <position position="76"/>
    </location>
    <ligand>
        <name>(6R)-10-formyltetrahydrofolate</name>
        <dbReference type="ChEBI" id="CHEBI:195366"/>
    </ligand>
</feature>
<feature type="binding site" evidence="4">
    <location>
        <begin position="101"/>
        <end position="104"/>
    </location>
    <ligand>
        <name>(6R)-10-formyltetrahydrofolate</name>
        <dbReference type="ChEBI" id="CHEBI:195366"/>
    </ligand>
</feature>
<evidence type="ECO:0000256" key="1">
    <source>
        <dbReference type="ARBA" id="ARBA00005054"/>
    </source>
</evidence>
<feature type="active site" description="Proton donor" evidence="4">
    <location>
        <position position="118"/>
    </location>
</feature>
<evidence type="ECO:0000256" key="2">
    <source>
        <dbReference type="ARBA" id="ARBA00022679"/>
    </source>
</evidence>
<feature type="site" description="Raises pKa of active site His" evidence="4">
    <location>
        <position position="154"/>
    </location>
</feature>
<dbReference type="SUPFAM" id="SSF53328">
    <property type="entry name" value="Formyltransferase"/>
    <property type="match status" value="1"/>
</dbReference>
<comment type="similarity">
    <text evidence="4">Belongs to the GART family.</text>
</comment>
<evidence type="ECO:0000256" key="4">
    <source>
        <dbReference type="HAMAP-Rule" id="MF_01930"/>
    </source>
</evidence>
<dbReference type="CDD" id="cd08645">
    <property type="entry name" value="FMT_core_GART"/>
    <property type="match status" value="1"/>
</dbReference>
<dbReference type="Proteomes" id="UP001434737">
    <property type="component" value="Chromosome"/>
</dbReference>
<accession>A0ABZ3F2Z0</accession>
<dbReference type="EMBL" id="CP145316">
    <property type="protein sequence ID" value="XAM17491.1"/>
    <property type="molecule type" value="Genomic_DNA"/>
</dbReference>
<feature type="domain" description="Formyl transferase N-terminal" evidence="5">
    <location>
        <begin position="7"/>
        <end position="191"/>
    </location>
</feature>
<proteinExistence type="inferred from homology"/>
<dbReference type="GO" id="GO:0004644">
    <property type="term" value="F:phosphoribosylglycinamide formyltransferase activity"/>
    <property type="evidence" value="ECO:0007669"/>
    <property type="project" value="UniProtKB-EC"/>
</dbReference>
<dbReference type="PANTHER" id="PTHR43369:SF2">
    <property type="entry name" value="PHOSPHORIBOSYLGLYCINAMIDE FORMYLTRANSFERASE"/>
    <property type="match status" value="1"/>
</dbReference>